<keyword evidence="3" id="KW-0472">Membrane</keyword>
<organism evidence="6 7">
    <name type="scientific">Candidatus Uhrbacteria bacterium CG10_big_fil_rev_8_21_14_0_10_48_11</name>
    <dbReference type="NCBI Taxonomy" id="1975037"/>
    <lineage>
        <taxon>Bacteria</taxon>
        <taxon>Candidatus Uhriibacteriota</taxon>
    </lineage>
</organism>
<dbReference type="InterPro" id="IPR007235">
    <property type="entry name" value="Glyco_trans_28_C"/>
</dbReference>
<comment type="caution">
    <text evidence="6">The sequence shown here is derived from an EMBL/GenBank/DDBJ whole genome shotgun (WGS) entry which is preliminary data.</text>
</comment>
<feature type="transmembrane region" description="Helical" evidence="3">
    <location>
        <begin position="99"/>
        <end position="119"/>
    </location>
</feature>
<dbReference type="GO" id="GO:0016758">
    <property type="term" value="F:hexosyltransferase activity"/>
    <property type="evidence" value="ECO:0007669"/>
    <property type="project" value="InterPro"/>
</dbReference>
<dbReference type="PANTHER" id="PTHR21015:SF27">
    <property type="entry name" value="UDP-N-ACETYLGLUCOSAMINE--N-ACETYLMURAMYL-(PENTAPEPTIDE) PYROPHOSPHORYL-UNDECAPRENOL N-ACETYLGLUCOSAMINE TRANSFERASE"/>
    <property type="match status" value="1"/>
</dbReference>
<feature type="transmembrane region" description="Helical" evidence="3">
    <location>
        <begin position="180"/>
        <end position="205"/>
    </location>
</feature>
<evidence type="ECO:0000259" key="4">
    <source>
        <dbReference type="Pfam" id="PF03033"/>
    </source>
</evidence>
<feature type="domain" description="Glycosyltransferase family 28 N-terminal" evidence="4">
    <location>
        <begin position="6"/>
        <end position="142"/>
    </location>
</feature>
<dbReference type="Proteomes" id="UP000231152">
    <property type="component" value="Unassembled WGS sequence"/>
</dbReference>
<keyword evidence="1" id="KW-0328">Glycosyltransferase</keyword>
<dbReference type="Pfam" id="PF04101">
    <property type="entry name" value="Glyco_tran_28_C"/>
    <property type="match status" value="1"/>
</dbReference>
<evidence type="ECO:0008006" key="8">
    <source>
        <dbReference type="Google" id="ProtNLM"/>
    </source>
</evidence>
<dbReference type="EMBL" id="PFET01000009">
    <property type="protein sequence ID" value="PJE75826.1"/>
    <property type="molecule type" value="Genomic_DNA"/>
</dbReference>
<feature type="transmembrane region" description="Helical" evidence="3">
    <location>
        <begin position="6"/>
        <end position="24"/>
    </location>
</feature>
<keyword evidence="3" id="KW-0812">Transmembrane</keyword>
<gene>
    <name evidence="6" type="ORF">COV04_02685</name>
</gene>
<dbReference type="InterPro" id="IPR004276">
    <property type="entry name" value="GlycoTrans_28_N"/>
</dbReference>
<dbReference type="Pfam" id="PF03033">
    <property type="entry name" value="Glyco_transf_28"/>
    <property type="match status" value="1"/>
</dbReference>
<reference evidence="6 7" key="1">
    <citation type="submission" date="2017-09" db="EMBL/GenBank/DDBJ databases">
        <title>Depth-based differentiation of microbial function through sediment-hosted aquifers and enrichment of novel symbionts in the deep terrestrial subsurface.</title>
        <authorList>
            <person name="Probst A.J."/>
            <person name="Ladd B."/>
            <person name="Jarett J.K."/>
            <person name="Geller-Mcgrath D.E."/>
            <person name="Sieber C.M."/>
            <person name="Emerson J.B."/>
            <person name="Anantharaman K."/>
            <person name="Thomas B.C."/>
            <person name="Malmstrom R."/>
            <person name="Stieglmeier M."/>
            <person name="Klingl A."/>
            <person name="Woyke T."/>
            <person name="Ryan C.M."/>
            <person name="Banfield J.F."/>
        </authorList>
    </citation>
    <scope>NUCLEOTIDE SEQUENCE [LARGE SCALE GENOMIC DNA]</scope>
    <source>
        <strain evidence="6">CG10_big_fil_rev_8_21_14_0_10_48_11</strain>
    </source>
</reference>
<feature type="domain" description="Glycosyl transferase family 28 C-terminal" evidence="5">
    <location>
        <begin position="184"/>
        <end position="318"/>
    </location>
</feature>
<dbReference type="PANTHER" id="PTHR21015">
    <property type="entry name" value="UDP-N-ACETYLGLUCOSAMINE--N-ACETYLMURAMYL-(PENTAPEPTIDE) PYROPHOSPHORYL-UNDECAPRENOL N-ACETYLGLUCOSAMINE TRANSFERASE 1"/>
    <property type="match status" value="1"/>
</dbReference>
<evidence type="ECO:0000313" key="6">
    <source>
        <dbReference type="EMBL" id="PJE75826.1"/>
    </source>
</evidence>
<dbReference type="AlphaFoldDB" id="A0A2M8LEM1"/>
<protein>
    <recommendedName>
        <fullName evidence="8">UDP-N-acetylglucosamine--N-acetylmuramyl-(pentapeptide) pyrophosphoryl-undecaprenol N-acetylglucosamine transferase</fullName>
    </recommendedName>
</protein>
<dbReference type="GO" id="GO:1901137">
    <property type="term" value="P:carbohydrate derivative biosynthetic process"/>
    <property type="evidence" value="ECO:0007669"/>
    <property type="project" value="UniProtKB-ARBA"/>
</dbReference>
<dbReference type="CDD" id="cd03785">
    <property type="entry name" value="GT28_MurG"/>
    <property type="match status" value="1"/>
</dbReference>
<sequence>MKRRSIVLAGGGTLGSVTSLLALVELANNNNRNYDFVWFGTWRGPERFIVAPYHLPYYRIASGKLRRYWSAKNVTAPLFVFVGFLQTVGIFIFGRPSLVISAGAYVAVPVVWAAWCFRIPVLLHEQDKRDGLALQLVRFTATVRTSVWAKEGTTAIGNLIPPSIYEGDVDRIRKHYALPAGLPVVLVIGGGTGALAINSLLLAALPELTKRVFVLHITGKGKKVDSVKEDRYRAIELVVGELPDMYAVASVVITRAGMGTLSGLAQLRKPAIVIPMPHSHQEENASFLAANHAAVVMPQAELTADTLRRAVFTLLDNEGERVALGEALHKLIKDGTNDYLALVDSELGRKPL</sequence>
<evidence type="ECO:0000256" key="3">
    <source>
        <dbReference type="SAM" id="Phobius"/>
    </source>
</evidence>
<proteinExistence type="predicted"/>
<accession>A0A2M8LEM1</accession>
<evidence type="ECO:0000259" key="5">
    <source>
        <dbReference type="Pfam" id="PF04101"/>
    </source>
</evidence>
<evidence type="ECO:0000256" key="2">
    <source>
        <dbReference type="ARBA" id="ARBA00022679"/>
    </source>
</evidence>
<evidence type="ECO:0000256" key="1">
    <source>
        <dbReference type="ARBA" id="ARBA00022676"/>
    </source>
</evidence>
<keyword evidence="2" id="KW-0808">Transferase</keyword>
<keyword evidence="3" id="KW-1133">Transmembrane helix</keyword>
<name>A0A2M8LEM1_9BACT</name>
<dbReference type="SUPFAM" id="SSF53756">
    <property type="entry name" value="UDP-Glycosyltransferase/glycogen phosphorylase"/>
    <property type="match status" value="1"/>
</dbReference>
<dbReference type="Gene3D" id="3.40.50.2000">
    <property type="entry name" value="Glycogen Phosphorylase B"/>
    <property type="match status" value="2"/>
</dbReference>
<evidence type="ECO:0000313" key="7">
    <source>
        <dbReference type="Proteomes" id="UP000231152"/>
    </source>
</evidence>
<feature type="transmembrane region" description="Helical" evidence="3">
    <location>
        <begin position="74"/>
        <end position="93"/>
    </location>
</feature>
<dbReference type="GO" id="GO:0005975">
    <property type="term" value="P:carbohydrate metabolic process"/>
    <property type="evidence" value="ECO:0007669"/>
    <property type="project" value="InterPro"/>
</dbReference>